<reference evidence="2 3" key="1">
    <citation type="submission" date="2009-09" db="EMBL/GenBank/DDBJ databases">
        <authorList>
            <person name="Weinstock G."/>
            <person name="Sodergren E."/>
            <person name="Clifton S."/>
            <person name="Fulton L."/>
            <person name="Fulton B."/>
            <person name="Courtney L."/>
            <person name="Fronick C."/>
            <person name="Harrison M."/>
            <person name="Strong C."/>
            <person name="Farmer C."/>
            <person name="Delahaunty K."/>
            <person name="Markovic C."/>
            <person name="Hall O."/>
            <person name="Minx P."/>
            <person name="Tomlinson C."/>
            <person name="Mitreva M."/>
            <person name="Nelson J."/>
            <person name="Hou S."/>
            <person name="Wollam A."/>
            <person name="Pepin K.H."/>
            <person name="Johnson M."/>
            <person name="Bhonagiri V."/>
            <person name="Nash W.E."/>
            <person name="Warren W."/>
            <person name="Chinwalla A."/>
            <person name="Mardis E.R."/>
            <person name="Wilson R.K."/>
        </authorList>
    </citation>
    <scope>NUCLEOTIDE SEQUENCE [LARGE SCALE GENOMIC DNA]</scope>
    <source>
        <strain evidence="3">ATCC 35185 / DSM 20758 / VPI D19B-28</strain>
    </source>
</reference>
<evidence type="ECO:0000313" key="2">
    <source>
        <dbReference type="EMBL" id="EEX78552.1"/>
    </source>
</evidence>
<sequence length="205" mass="23020">MADDRGRTVREKSCGTCQESRASALKEEGYVLLEFLTSFPVYVVLLVSLFAVWLSFLKSYVVLLGDWELQQEMRLTLERIAQDASMATHIECSAPYELHIERHVNGKKSTTDYVLREGRKGQPPYISKKVSGEDHGYYAPQPMTGGSNVFGNLAVVDFQCVPDKGLLHLSLTGENRRTKKRVTFSTDICLPPKEKEEKEAQGGKT</sequence>
<accession>C9LRT6</accession>
<feature type="transmembrane region" description="Helical" evidence="1">
    <location>
        <begin position="39"/>
        <end position="64"/>
    </location>
</feature>
<name>C9LRT6_SELS3</name>
<gene>
    <name evidence="2" type="ORF">SELSPUOL_00155</name>
</gene>
<dbReference type="STRING" id="546271.Selsp_1860"/>
<comment type="caution">
    <text evidence="2">The sequence shown here is derived from an EMBL/GenBank/DDBJ whole genome shotgun (WGS) entry which is preliminary data.</text>
</comment>
<evidence type="ECO:0000313" key="3">
    <source>
        <dbReference type="Proteomes" id="UP000003505"/>
    </source>
</evidence>
<dbReference type="AlphaFoldDB" id="C9LRT6"/>
<evidence type="ECO:0000256" key="1">
    <source>
        <dbReference type="SAM" id="Phobius"/>
    </source>
</evidence>
<dbReference type="Proteomes" id="UP000003505">
    <property type="component" value="Unassembled WGS sequence"/>
</dbReference>
<dbReference type="EMBL" id="ACKP02000002">
    <property type="protein sequence ID" value="EEX78552.1"/>
    <property type="molecule type" value="Genomic_DNA"/>
</dbReference>
<proteinExistence type="predicted"/>
<protein>
    <submittedName>
        <fullName evidence="2">Uncharacterized protein</fullName>
    </submittedName>
</protein>
<keyword evidence="1" id="KW-0472">Membrane</keyword>
<keyword evidence="1" id="KW-1133">Transmembrane helix</keyword>
<keyword evidence="1" id="KW-0812">Transmembrane</keyword>
<organism evidence="2 3">
    <name type="scientific">Selenomonas sputigena (strain ATCC 35185 / DSM 20758 / CCUG 44933 / VPI D19B-28)</name>
    <dbReference type="NCBI Taxonomy" id="546271"/>
    <lineage>
        <taxon>Bacteria</taxon>
        <taxon>Bacillati</taxon>
        <taxon>Bacillota</taxon>
        <taxon>Negativicutes</taxon>
        <taxon>Selenomonadales</taxon>
        <taxon>Selenomonadaceae</taxon>
        <taxon>Selenomonas</taxon>
    </lineage>
</organism>